<dbReference type="Gene3D" id="2.130.10.10">
    <property type="entry name" value="YVTN repeat-like/Quinoprotein amine dehydrogenase"/>
    <property type="match status" value="2"/>
</dbReference>
<evidence type="ECO:0000313" key="5">
    <source>
        <dbReference type="RefSeq" id="XP_008471179.1"/>
    </source>
</evidence>
<feature type="repeat" description="WD" evidence="3">
    <location>
        <begin position="56"/>
        <end position="97"/>
    </location>
</feature>
<keyword evidence="4" id="KW-1185">Reference proteome</keyword>
<dbReference type="KEGG" id="dci:103508413"/>
<dbReference type="GeneID" id="103508413"/>
<feature type="repeat" description="WD" evidence="3">
    <location>
        <begin position="202"/>
        <end position="234"/>
    </location>
</feature>
<dbReference type="SUPFAM" id="SSF50978">
    <property type="entry name" value="WD40 repeat-like"/>
    <property type="match status" value="1"/>
</dbReference>
<proteinExistence type="predicted"/>
<evidence type="ECO:0000256" key="3">
    <source>
        <dbReference type="PROSITE-ProRule" id="PRU00221"/>
    </source>
</evidence>
<dbReference type="GO" id="GO:0000472">
    <property type="term" value="P:endonucleolytic cleavage to generate mature 5'-end of SSU-rRNA from (SSU-rRNA, 5.8S rRNA, LSU-rRNA)"/>
    <property type="evidence" value="ECO:0007669"/>
    <property type="project" value="TreeGrafter"/>
</dbReference>
<dbReference type="Pfam" id="PF00400">
    <property type="entry name" value="WD40"/>
    <property type="match status" value="2"/>
</dbReference>
<dbReference type="GO" id="GO:0000480">
    <property type="term" value="P:endonucleolytic cleavage in 5'-ETS of tricistronic rRNA transcript (SSU-rRNA, 5.8S rRNA, LSU-rRNA)"/>
    <property type="evidence" value="ECO:0007669"/>
    <property type="project" value="TreeGrafter"/>
</dbReference>
<dbReference type="PROSITE" id="PS50294">
    <property type="entry name" value="WD_REPEATS_REGION"/>
    <property type="match status" value="2"/>
</dbReference>
<dbReference type="PRINTS" id="PR00320">
    <property type="entry name" value="GPROTEINBRPT"/>
</dbReference>
<dbReference type="GO" id="GO:0034511">
    <property type="term" value="F:U3 snoRNA binding"/>
    <property type="evidence" value="ECO:0007669"/>
    <property type="project" value="TreeGrafter"/>
</dbReference>
<keyword evidence="1 3" id="KW-0853">WD repeat</keyword>
<protein>
    <submittedName>
        <fullName evidence="5">Transducin beta-like protein 3</fullName>
    </submittedName>
</protein>
<dbReference type="SMART" id="SM00320">
    <property type="entry name" value="WD40"/>
    <property type="match status" value="2"/>
</dbReference>
<evidence type="ECO:0000313" key="4">
    <source>
        <dbReference type="Proteomes" id="UP000079169"/>
    </source>
</evidence>
<dbReference type="PANTHER" id="PTHR19854">
    <property type="entry name" value="TRANSDUCIN BETA-LIKE 3"/>
    <property type="match status" value="1"/>
</dbReference>
<dbReference type="STRING" id="121845.A0A1S3CZT6"/>
<dbReference type="AlphaFoldDB" id="A0A1S3CZT6"/>
<dbReference type="GO" id="GO:0005730">
    <property type="term" value="C:nucleolus"/>
    <property type="evidence" value="ECO:0007669"/>
    <property type="project" value="TreeGrafter"/>
</dbReference>
<keyword evidence="2" id="KW-0677">Repeat</keyword>
<dbReference type="RefSeq" id="XP_008471179.1">
    <property type="nucleotide sequence ID" value="XM_008472957.1"/>
</dbReference>
<dbReference type="InterPro" id="IPR001680">
    <property type="entry name" value="WD40_rpt"/>
</dbReference>
<dbReference type="InterPro" id="IPR015943">
    <property type="entry name" value="WD40/YVTN_repeat-like_dom_sf"/>
</dbReference>
<name>A0A1S3CZT6_DIACI</name>
<reference evidence="5" key="1">
    <citation type="submission" date="2025-08" db="UniProtKB">
        <authorList>
            <consortium name="RefSeq"/>
        </authorList>
    </citation>
    <scope>IDENTIFICATION</scope>
</reference>
<accession>A0A1S3CZT6</accession>
<dbReference type="Proteomes" id="UP000079169">
    <property type="component" value="Unplaced"/>
</dbReference>
<dbReference type="InterPro" id="IPR036322">
    <property type="entry name" value="WD40_repeat_dom_sf"/>
</dbReference>
<dbReference type="PaxDb" id="121845-A0A1S3CZT6"/>
<dbReference type="PROSITE" id="PS50082">
    <property type="entry name" value="WD_REPEATS_2"/>
    <property type="match status" value="2"/>
</dbReference>
<evidence type="ECO:0000256" key="1">
    <source>
        <dbReference type="ARBA" id="ARBA00022574"/>
    </source>
</evidence>
<sequence length="269" mass="29603">MYLSFWRLRLKCPTVDFATSLSASQDTTIKLWKFPKKLSPTSKDDSPQPLDIQSTEIGHEKDINCVTVSPNDKLLASGSLDKTVKVWSTTGGLKLLNVLRGHKSCGRDKVLFTWDLSSRKQLRSYPAYESLETCAVFHLSNETESKSGGKTFVLAGGEKSLLHYYETSAVMIVGEEDSHIVVASNTPHLQLYARKDMSCTLVSGHTDFVLTLATSLANRNLLLSGSKDNSIRLWLFDGKKSLSCVAMAATHTKSIMSVALSQLTCTFLG</sequence>
<gene>
    <name evidence="5" type="primary">LOC103508413</name>
</gene>
<dbReference type="InterPro" id="IPR020472">
    <property type="entry name" value="WD40_PAC1"/>
</dbReference>
<dbReference type="GO" id="GO:0030686">
    <property type="term" value="C:90S preribosome"/>
    <property type="evidence" value="ECO:0007669"/>
    <property type="project" value="TreeGrafter"/>
</dbReference>
<dbReference type="PANTHER" id="PTHR19854:SF15">
    <property type="entry name" value="TRANSDUCIN BETA-LIKE PROTEIN 3"/>
    <property type="match status" value="1"/>
</dbReference>
<evidence type="ECO:0000256" key="2">
    <source>
        <dbReference type="ARBA" id="ARBA00022737"/>
    </source>
</evidence>
<organism evidence="4 5">
    <name type="scientific">Diaphorina citri</name>
    <name type="common">Asian citrus psyllid</name>
    <dbReference type="NCBI Taxonomy" id="121845"/>
    <lineage>
        <taxon>Eukaryota</taxon>
        <taxon>Metazoa</taxon>
        <taxon>Ecdysozoa</taxon>
        <taxon>Arthropoda</taxon>
        <taxon>Hexapoda</taxon>
        <taxon>Insecta</taxon>
        <taxon>Pterygota</taxon>
        <taxon>Neoptera</taxon>
        <taxon>Paraneoptera</taxon>
        <taxon>Hemiptera</taxon>
        <taxon>Sternorrhyncha</taxon>
        <taxon>Psylloidea</taxon>
        <taxon>Psyllidae</taxon>
        <taxon>Diaphorininae</taxon>
        <taxon>Diaphorina</taxon>
    </lineage>
</organism>